<protein>
    <submittedName>
        <fullName evidence="1">Pyridoxamine 5'-phosphate oxidase family protein</fullName>
    </submittedName>
</protein>
<dbReference type="PANTHER" id="PTHR34071">
    <property type="entry name" value="5-NITROIMIDAZOLE ANTIBIOTICS RESISTANCE PROTEIN, NIMA-FAMILY-RELATED PROTEIN-RELATED"/>
    <property type="match status" value="1"/>
</dbReference>
<sequence length="158" mass="17989">MFRKMRRWKQQLTDEECVALLKNEPRGVLGLLGDDAYPYTVPMDFIYDEAAHKLYFHSAKEGHKMDALSKHGKASFCVYDKGYRKDGHWSLNIRSVIVFGRIAVVADREKALEKLRALAEKYYPDAESIEKEIAAAGSRAACLEFSIDHMTGKLVNES</sequence>
<dbReference type="Pfam" id="PF12900">
    <property type="entry name" value="Pyridox_ox_2"/>
    <property type="match status" value="1"/>
</dbReference>
<proteinExistence type="predicted"/>
<evidence type="ECO:0000313" key="1">
    <source>
        <dbReference type="EMBL" id="HIU48946.1"/>
    </source>
</evidence>
<dbReference type="EMBL" id="DVND01000161">
    <property type="protein sequence ID" value="HIU48946.1"/>
    <property type="molecule type" value="Genomic_DNA"/>
</dbReference>
<dbReference type="Gene3D" id="2.30.110.10">
    <property type="entry name" value="Electron Transport, Fmn-binding Protein, Chain A"/>
    <property type="match status" value="1"/>
</dbReference>
<organism evidence="1 2">
    <name type="scientific">Candidatus Avimonoglobus intestinipullorum</name>
    <dbReference type="NCBI Taxonomy" id="2840699"/>
    <lineage>
        <taxon>Bacteria</taxon>
        <taxon>Bacillati</taxon>
        <taxon>Bacillota</taxon>
        <taxon>Clostridia</taxon>
        <taxon>Eubacteriales</taxon>
        <taxon>Candidatus Avimonoglobus</taxon>
    </lineage>
</organism>
<reference evidence="1" key="2">
    <citation type="journal article" date="2021" name="PeerJ">
        <title>Extensive microbial diversity within the chicken gut microbiome revealed by metagenomics and culture.</title>
        <authorList>
            <person name="Gilroy R."/>
            <person name="Ravi A."/>
            <person name="Getino M."/>
            <person name="Pursley I."/>
            <person name="Horton D.L."/>
            <person name="Alikhan N.F."/>
            <person name="Baker D."/>
            <person name="Gharbi K."/>
            <person name="Hall N."/>
            <person name="Watson M."/>
            <person name="Adriaenssens E.M."/>
            <person name="Foster-Nyarko E."/>
            <person name="Jarju S."/>
            <person name="Secka A."/>
            <person name="Antonio M."/>
            <person name="Oren A."/>
            <person name="Chaudhuri R.R."/>
            <person name="La Ragione R."/>
            <person name="Hildebrand F."/>
            <person name="Pallen M.J."/>
        </authorList>
    </citation>
    <scope>NUCLEOTIDE SEQUENCE</scope>
    <source>
        <strain evidence="1">ChiSjej4B22-9803</strain>
    </source>
</reference>
<gene>
    <name evidence="1" type="ORF">IAB04_06245</name>
</gene>
<dbReference type="InterPro" id="IPR024747">
    <property type="entry name" value="Pyridox_Oxase-rel"/>
</dbReference>
<name>A0A9D1LVT6_9FIRM</name>
<reference evidence="1" key="1">
    <citation type="submission" date="2020-10" db="EMBL/GenBank/DDBJ databases">
        <authorList>
            <person name="Gilroy R."/>
        </authorList>
    </citation>
    <scope>NUCLEOTIDE SEQUENCE</scope>
    <source>
        <strain evidence="1">ChiSjej4B22-9803</strain>
    </source>
</reference>
<dbReference type="SUPFAM" id="SSF50475">
    <property type="entry name" value="FMN-binding split barrel"/>
    <property type="match status" value="1"/>
</dbReference>
<evidence type="ECO:0000313" key="2">
    <source>
        <dbReference type="Proteomes" id="UP000824111"/>
    </source>
</evidence>
<dbReference type="InterPro" id="IPR012349">
    <property type="entry name" value="Split_barrel_FMN-bd"/>
</dbReference>
<comment type="caution">
    <text evidence="1">The sequence shown here is derived from an EMBL/GenBank/DDBJ whole genome shotgun (WGS) entry which is preliminary data.</text>
</comment>
<dbReference type="Proteomes" id="UP000824111">
    <property type="component" value="Unassembled WGS sequence"/>
</dbReference>
<dbReference type="AlphaFoldDB" id="A0A9D1LVT6"/>
<dbReference type="PANTHER" id="PTHR34071:SF2">
    <property type="entry name" value="FLAVIN-NUCLEOTIDE-BINDING PROTEIN"/>
    <property type="match status" value="1"/>
</dbReference>
<accession>A0A9D1LVT6</accession>